<keyword evidence="2" id="KW-0645">Protease</keyword>
<evidence type="ECO:0000256" key="4">
    <source>
        <dbReference type="ARBA" id="ARBA00022801"/>
    </source>
</evidence>
<dbReference type="GO" id="GO:0043171">
    <property type="term" value="P:peptide catabolic process"/>
    <property type="evidence" value="ECO:0007669"/>
    <property type="project" value="TreeGrafter"/>
</dbReference>
<keyword evidence="6" id="KW-0482">Metalloprotease</keyword>
<proteinExistence type="inferred from homology"/>
<evidence type="ECO:0000256" key="7">
    <source>
        <dbReference type="SAM" id="Phobius"/>
    </source>
</evidence>
<dbReference type="GO" id="GO:0046872">
    <property type="term" value="F:metal ion binding"/>
    <property type="evidence" value="ECO:0007669"/>
    <property type="project" value="UniProtKB-KW"/>
</dbReference>
<dbReference type="Gene3D" id="3.30.830.10">
    <property type="entry name" value="Metalloenzyme, LuxS/M16 peptidase-like"/>
    <property type="match status" value="1"/>
</dbReference>
<feature type="transmembrane region" description="Helical" evidence="7">
    <location>
        <begin position="16"/>
        <end position="35"/>
    </location>
</feature>
<dbReference type="SUPFAM" id="SSF63411">
    <property type="entry name" value="LuxS/MPP-like metallohydrolase"/>
    <property type="match status" value="1"/>
</dbReference>
<name>A0A0M3IT10_ASCLU</name>
<accession>A0A0M3IT10</accession>
<dbReference type="InterPro" id="IPR011765">
    <property type="entry name" value="Pept_M16_N"/>
</dbReference>
<keyword evidence="7" id="KW-0812">Transmembrane</keyword>
<dbReference type="InterPro" id="IPR001431">
    <property type="entry name" value="Pept_M16_Zn_BS"/>
</dbReference>
<dbReference type="Proteomes" id="UP000036681">
    <property type="component" value="Unplaced"/>
</dbReference>
<sequence>MEIDKKFRLFRIRCEVLFIVTIVFPIVFSLFDLLADMIKERFKIIKSPEDKREYRGLLLANGLRVLLVSDESTDKSGAAIAVGIGHLSDPWELPGIAHFCEHMLFLGTQKYPNENEYNKFISENGGMTNASTFPDHTRYYFDIAPAHLKVEFECLFFVAAHLSEEITKWSAEMIVSRLVISEMGNCP</sequence>
<comment type="similarity">
    <text evidence="1">Belongs to the peptidase M16 family.</text>
</comment>
<dbReference type="WBParaSite" id="ALUE_0002188801-mRNA-1">
    <property type="protein sequence ID" value="ALUE_0002188801-mRNA-1"/>
    <property type="gene ID" value="ALUE_0002188801"/>
</dbReference>
<keyword evidence="7" id="KW-1133">Transmembrane helix</keyword>
<evidence type="ECO:0000259" key="8">
    <source>
        <dbReference type="Pfam" id="PF00675"/>
    </source>
</evidence>
<evidence type="ECO:0000256" key="3">
    <source>
        <dbReference type="ARBA" id="ARBA00022723"/>
    </source>
</evidence>
<dbReference type="InterPro" id="IPR050626">
    <property type="entry name" value="Peptidase_M16"/>
</dbReference>
<evidence type="ECO:0000256" key="5">
    <source>
        <dbReference type="ARBA" id="ARBA00022833"/>
    </source>
</evidence>
<dbReference type="AlphaFoldDB" id="A0A0M3IT10"/>
<dbReference type="GO" id="GO:0051603">
    <property type="term" value="P:proteolysis involved in protein catabolic process"/>
    <property type="evidence" value="ECO:0007669"/>
    <property type="project" value="TreeGrafter"/>
</dbReference>
<evidence type="ECO:0000313" key="9">
    <source>
        <dbReference type="Proteomes" id="UP000036681"/>
    </source>
</evidence>
<feature type="domain" description="Peptidase M16 N-terminal" evidence="8">
    <location>
        <begin position="64"/>
        <end position="155"/>
    </location>
</feature>
<dbReference type="Pfam" id="PF00675">
    <property type="entry name" value="Peptidase_M16"/>
    <property type="match status" value="1"/>
</dbReference>
<evidence type="ECO:0000256" key="6">
    <source>
        <dbReference type="ARBA" id="ARBA00023049"/>
    </source>
</evidence>
<dbReference type="InterPro" id="IPR011249">
    <property type="entry name" value="Metalloenz_LuxS/M16"/>
</dbReference>
<keyword evidence="9" id="KW-1185">Reference proteome</keyword>
<keyword evidence="4" id="KW-0378">Hydrolase</keyword>
<dbReference type="GO" id="GO:0005739">
    <property type="term" value="C:mitochondrion"/>
    <property type="evidence" value="ECO:0007669"/>
    <property type="project" value="TreeGrafter"/>
</dbReference>
<dbReference type="GO" id="GO:0004222">
    <property type="term" value="F:metalloendopeptidase activity"/>
    <property type="evidence" value="ECO:0007669"/>
    <property type="project" value="InterPro"/>
</dbReference>
<dbReference type="PROSITE" id="PS00143">
    <property type="entry name" value="INSULINASE"/>
    <property type="match status" value="1"/>
</dbReference>
<organism evidence="9 10">
    <name type="scientific">Ascaris lumbricoides</name>
    <name type="common">Giant roundworm</name>
    <dbReference type="NCBI Taxonomy" id="6252"/>
    <lineage>
        <taxon>Eukaryota</taxon>
        <taxon>Metazoa</taxon>
        <taxon>Ecdysozoa</taxon>
        <taxon>Nematoda</taxon>
        <taxon>Chromadorea</taxon>
        <taxon>Rhabditida</taxon>
        <taxon>Spirurina</taxon>
        <taxon>Ascaridomorpha</taxon>
        <taxon>Ascaridoidea</taxon>
        <taxon>Ascarididae</taxon>
        <taxon>Ascaris</taxon>
    </lineage>
</organism>
<evidence type="ECO:0000256" key="2">
    <source>
        <dbReference type="ARBA" id="ARBA00022670"/>
    </source>
</evidence>
<reference evidence="10" key="1">
    <citation type="submission" date="2017-02" db="UniProtKB">
        <authorList>
            <consortium name="WormBaseParasite"/>
        </authorList>
    </citation>
    <scope>IDENTIFICATION</scope>
</reference>
<dbReference type="PANTHER" id="PTHR43690:SF18">
    <property type="entry name" value="INSULIN-DEGRADING ENZYME-RELATED"/>
    <property type="match status" value="1"/>
</dbReference>
<dbReference type="PANTHER" id="PTHR43690">
    <property type="entry name" value="NARDILYSIN"/>
    <property type="match status" value="1"/>
</dbReference>
<keyword evidence="5" id="KW-0862">Zinc</keyword>
<dbReference type="GO" id="GO:0005829">
    <property type="term" value="C:cytosol"/>
    <property type="evidence" value="ECO:0007669"/>
    <property type="project" value="TreeGrafter"/>
</dbReference>
<keyword evidence="3" id="KW-0479">Metal-binding</keyword>
<evidence type="ECO:0000256" key="1">
    <source>
        <dbReference type="ARBA" id="ARBA00007261"/>
    </source>
</evidence>
<protein>
    <submittedName>
        <fullName evidence="10">Peptidase_M16 domain-containing protein</fullName>
    </submittedName>
</protein>
<evidence type="ECO:0000313" key="10">
    <source>
        <dbReference type="WBParaSite" id="ALUE_0002188801-mRNA-1"/>
    </source>
</evidence>
<keyword evidence="7" id="KW-0472">Membrane</keyword>